<dbReference type="InterPro" id="IPR046335">
    <property type="entry name" value="LacI/GalR-like_sensor"/>
</dbReference>
<dbReference type="InterPro" id="IPR000843">
    <property type="entry name" value="HTH_LacI"/>
</dbReference>
<proteinExistence type="predicted"/>
<name>A0A916WWV4_9SPHN</name>
<gene>
    <name evidence="6" type="primary">salR</name>
    <name evidence="6" type="ORF">GCM10011380_27000</name>
</gene>
<dbReference type="Pfam" id="PF00356">
    <property type="entry name" value="LacI"/>
    <property type="match status" value="1"/>
</dbReference>
<evidence type="ECO:0000256" key="4">
    <source>
        <dbReference type="SAM" id="MobiDB-lite"/>
    </source>
</evidence>
<keyword evidence="1" id="KW-0805">Transcription regulation</keyword>
<evidence type="ECO:0000256" key="1">
    <source>
        <dbReference type="ARBA" id="ARBA00023015"/>
    </source>
</evidence>
<dbReference type="Gene3D" id="3.40.50.2300">
    <property type="match status" value="2"/>
</dbReference>
<accession>A0A916WWV4</accession>
<dbReference type="CDD" id="cd01392">
    <property type="entry name" value="HTH_LacI"/>
    <property type="match status" value="1"/>
</dbReference>
<dbReference type="PRINTS" id="PR00036">
    <property type="entry name" value="HTHLACI"/>
</dbReference>
<protein>
    <submittedName>
        <fullName evidence="6">LacI family transcriptional regulator</fullName>
    </submittedName>
</protein>
<dbReference type="InterPro" id="IPR028082">
    <property type="entry name" value="Peripla_BP_I"/>
</dbReference>
<keyword evidence="3" id="KW-0804">Transcription</keyword>
<dbReference type="PROSITE" id="PS50932">
    <property type="entry name" value="HTH_LACI_2"/>
    <property type="match status" value="1"/>
</dbReference>
<keyword evidence="7" id="KW-1185">Reference proteome</keyword>
<reference evidence="6" key="2">
    <citation type="submission" date="2020-09" db="EMBL/GenBank/DDBJ databases">
        <authorList>
            <person name="Sun Q."/>
            <person name="Zhou Y."/>
        </authorList>
    </citation>
    <scope>NUCLEOTIDE SEQUENCE</scope>
    <source>
        <strain evidence="6">CGMCC 1.15330</strain>
    </source>
</reference>
<dbReference type="Pfam" id="PF13377">
    <property type="entry name" value="Peripla_BP_3"/>
    <property type="match status" value="1"/>
</dbReference>
<sequence length="370" mass="38591">MTGIAPAGSSSADVGALPQGRRHTRPTMADVAKAAGVSMMTVSRVINGGARVSASTQQVVDRAIRQLGYAPNAEARYLASTRRMRVALLYGEAGGSWLDEVLAGSADEGRSCGSHVVAERYAPEGDGIRTAERLVAAGVNGLILAPPLHEDRDLRALIARLGVPAVALGTSEERSGLPSIGIDDAAASTMVTEHLLRLGHRRIGLIAGDPANPVDAARIAGYRQALEAAGVAADAALIAPGCASYRAGLRAAETLLDLARPPTALFACSDEAAAAAIAIAHGRGIDVPADLTVCGFGDAAIATVVWPRLTTVRQPLAEMARLAVRMLYQPPQEGEPHHVTVACTLIRRQSDCVPRLRMRSVERQDPHLSG</sequence>
<dbReference type="Proteomes" id="UP000623067">
    <property type="component" value="Unassembled WGS sequence"/>
</dbReference>
<dbReference type="PANTHER" id="PTHR30146">
    <property type="entry name" value="LACI-RELATED TRANSCRIPTIONAL REPRESSOR"/>
    <property type="match status" value="1"/>
</dbReference>
<reference evidence="6" key="1">
    <citation type="journal article" date="2014" name="Int. J. Syst. Evol. Microbiol.">
        <title>Complete genome sequence of Corynebacterium casei LMG S-19264T (=DSM 44701T), isolated from a smear-ripened cheese.</title>
        <authorList>
            <consortium name="US DOE Joint Genome Institute (JGI-PGF)"/>
            <person name="Walter F."/>
            <person name="Albersmeier A."/>
            <person name="Kalinowski J."/>
            <person name="Ruckert C."/>
        </authorList>
    </citation>
    <scope>NUCLEOTIDE SEQUENCE</scope>
    <source>
        <strain evidence="6">CGMCC 1.15330</strain>
    </source>
</reference>
<dbReference type="PROSITE" id="PS00356">
    <property type="entry name" value="HTH_LACI_1"/>
    <property type="match status" value="1"/>
</dbReference>
<dbReference type="RefSeq" id="WP_188659279.1">
    <property type="nucleotide sequence ID" value="NZ_BMIH01000003.1"/>
</dbReference>
<evidence type="ECO:0000256" key="2">
    <source>
        <dbReference type="ARBA" id="ARBA00023125"/>
    </source>
</evidence>
<dbReference type="SMART" id="SM00354">
    <property type="entry name" value="HTH_LACI"/>
    <property type="match status" value="1"/>
</dbReference>
<comment type="caution">
    <text evidence="6">The sequence shown here is derived from an EMBL/GenBank/DDBJ whole genome shotgun (WGS) entry which is preliminary data.</text>
</comment>
<dbReference type="AlphaFoldDB" id="A0A916WWV4"/>
<dbReference type="InterPro" id="IPR010982">
    <property type="entry name" value="Lambda_DNA-bd_dom_sf"/>
</dbReference>
<dbReference type="GO" id="GO:0000976">
    <property type="term" value="F:transcription cis-regulatory region binding"/>
    <property type="evidence" value="ECO:0007669"/>
    <property type="project" value="TreeGrafter"/>
</dbReference>
<dbReference type="Gene3D" id="1.10.260.40">
    <property type="entry name" value="lambda repressor-like DNA-binding domains"/>
    <property type="match status" value="1"/>
</dbReference>
<dbReference type="EMBL" id="BMIH01000003">
    <property type="protein sequence ID" value="GGB36214.1"/>
    <property type="molecule type" value="Genomic_DNA"/>
</dbReference>
<keyword evidence="2" id="KW-0238">DNA-binding</keyword>
<feature type="region of interest" description="Disordered" evidence="4">
    <location>
        <begin position="1"/>
        <end position="25"/>
    </location>
</feature>
<feature type="domain" description="HTH lacI-type" evidence="5">
    <location>
        <begin position="26"/>
        <end position="80"/>
    </location>
</feature>
<evidence type="ECO:0000313" key="6">
    <source>
        <dbReference type="EMBL" id="GGB36214.1"/>
    </source>
</evidence>
<evidence type="ECO:0000256" key="3">
    <source>
        <dbReference type="ARBA" id="ARBA00023163"/>
    </source>
</evidence>
<dbReference type="SUPFAM" id="SSF53822">
    <property type="entry name" value="Periplasmic binding protein-like I"/>
    <property type="match status" value="1"/>
</dbReference>
<evidence type="ECO:0000259" key="5">
    <source>
        <dbReference type="PROSITE" id="PS50932"/>
    </source>
</evidence>
<dbReference type="PANTHER" id="PTHR30146:SF153">
    <property type="entry name" value="LACTOSE OPERON REPRESSOR"/>
    <property type="match status" value="1"/>
</dbReference>
<evidence type="ECO:0000313" key="7">
    <source>
        <dbReference type="Proteomes" id="UP000623067"/>
    </source>
</evidence>
<dbReference type="SUPFAM" id="SSF47413">
    <property type="entry name" value="lambda repressor-like DNA-binding domains"/>
    <property type="match status" value="1"/>
</dbReference>
<dbReference type="GO" id="GO:0003700">
    <property type="term" value="F:DNA-binding transcription factor activity"/>
    <property type="evidence" value="ECO:0007669"/>
    <property type="project" value="TreeGrafter"/>
</dbReference>
<organism evidence="6 7">
    <name type="scientific">Sphingomonas metalli</name>
    <dbReference type="NCBI Taxonomy" id="1779358"/>
    <lineage>
        <taxon>Bacteria</taxon>
        <taxon>Pseudomonadati</taxon>
        <taxon>Pseudomonadota</taxon>
        <taxon>Alphaproteobacteria</taxon>
        <taxon>Sphingomonadales</taxon>
        <taxon>Sphingomonadaceae</taxon>
        <taxon>Sphingomonas</taxon>
    </lineage>
</organism>